<proteinExistence type="predicted"/>
<comment type="caution">
    <text evidence="1">The sequence shown here is derived from an EMBL/GenBank/DDBJ whole genome shotgun (WGS) entry which is preliminary data.</text>
</comment>
<evidence type="ECO:0000313" key="2">
    <source>
        <dbReference type="Proteomes" id="UP001472677"/>
    </source>
</evidence>
<keyword evidence="2" id="KW-1185">Reference proteome</keyword>
<sequence length="202" mass="23291">MHNEIHGNPNSFSLENNSGRPPDIVISHEASIFLKRHACENGFNVSMMEVGNGSSTMVNEEGETLNWTPHSTINDLDVEVLEEDVLIFKYILRRIVAMPTPNSNSGYDSLSWRWEENQQFTTRSAYKALCPRVLENDQAYWRTIWALQEDEDVLHTLRGCPRARLVWLKLLHPSKLDEFMSLHLKDWMLANINTHVVAFIAL</sequence>
<organism evidence="1 2">
    <name type="scientific">Hibiscus sabdariffa</name>
    <name type="common">roselle</name>
    <dbReference type="NCBI Taxonomy" id="183260"/>
    <lineage>
        <taxon>Eukaryota</taxon>
        <taxon>Viridiplantae</taxon>
        <taxon>Streptophyta</taxon>
        <taxon>Embryophyta</taxon>
        <taxon>Tracheophyta</taxon>
        <taxon>Spermatophyta</taxon>
        <taxon>Magnoliopsida</taxon>
        <taxon>eudicotyledons</taxon>
        <taxon>Gunneridae</taxon>
        <taxon>Pentapetalae</taxon>
        <taxon>rosids</taxon>
        <taxon>malvids</taxon>
        <taxon>Malvales</taxon>
        <taxon>Malvaceae</taxon>
        <taxon>Malvoideae</taxon>
        <taxon>Hibiscus</taxon>
    </lineage>
</organism>
<dbReference type="EMBL" id="JBBPBM010000006">
    <property type="protein sequence ID" value="KAK8579235.1"/>
    <property type="molecule type" value="Genomic_DNA"/>
</dbReference>
<name>A0ABR2FEA4_9ROSI</name>
<gene>
    <name evidence="1" type="ORF">V6N12_069564</name>
</gene>
<reference evidence="1 2" key="1">
    <citation type="journal article" date="2024" name="G3 (Bethesda)">
        <title>Genome assembly of Hibiscus sabdariffa L. provides insights into metabolisms of medicinal natural products.</title>
        <authorList>
            <person name="Kim T."/>
        </authorList>
    </citation>
    <scope>NUCLEOTIDE SEQUENCE [LARGE SCALE GENOMIC DNA]</scope>
    <source>
        <strain evidence="1">TK-2024</strain>
        <tissue evidence="1">Old leaves</tissue>
    </source>
</reference>
<evidence type="ECO:0000313" key="1">
    <source>
        <dbReference type="EMBL" id="KAK8579235.1"/>
    </source>
</evidence>
<protein>
    <submittedName>
        <fullName evidence="1">Uncharacterized protein</fullName>
    </submittedName>
</protein>
<accession>A0ABR2FEA4</accession>
<dbReference type="Proteomes" id="UP001472677">
    <property type="component" value="Unassembled WGS sequence"/>
</dbReference>